<evidence type="ECO:0000256" key="3">
    <source>
        <dbReference type="ARBA" id="ARBA00022692"/>
    </source>
</evidence>
<dbReference type="STRING" id="1332264.BW730_02325"/>
<evidence type="ECO:0008006" key="10">
    <source>
        <dbReference type="Google" id="ProtNLM"/>
    </source>
</evidence>
<feature type="transmembrane region" description="Helical" evidence="7">
    <location>
        <begin position="359"/>
        <end position="385"/>
    </location>
</feature>
<evidence type="ECO:0000256" key="5">
    <source>
        <dbReference type="ARBA" id="ARBA00023136"/>
    </source>
</evidence>
<evidence type="ECO:0000256" key="2">
    <source>
        <dbReference type="ARBA" id="ARBA00009773"/>
    </source>
</evidence>
<dbReference type="AlphaFoldDB" id="A0A1Q2CK92"/>
<evidence type="ECO:0000256" key="1">
    <source>
        <dbReference type="ARBA" id="ARBA00004141"/>
    </source>
</evidence>
<feature type="region of interest" description="Disordered" evidence="6">
    <location>
        <begin position="1"/>
        <end position="60"/>
    </location>
</feature>
<evidence type="ECO:0000313" key="9">
    <source>
        <dbReference type="Proteomes" id="UP000188145"/>
    </source>
</evidence>
<protein>
    <recommendedName>
        <fullName evidence="10">AI-2E family transporter</fullName>
    </recommendedName>
</protein>
<feature type="transmembrane region" description="Helical" evidence="7">
    <location>
        <begin position="196"/>
        <end position="221"/>
    </location>
</feature>
<comment type="similarity">
    <text evidence="2">Belongs to the autoinducer-2 exporter (AI-2E) (TC 2.A.86) family.</text>
</comment>
<feature type="transmembrane region" description="Helical" evidence="7">
    <location>
        <begin position="69"/>
        <end position="86"/>
    </location>
</feature>
<name>A0A1Q2CK92_9ACTN</name>
<evidence type="ECO:0000256" key="4">
    <source>
        <dbReference type="ARBA" id="ARBA00022989"/>
    </source>
</evidence>
<gene>
    <name evidence="8" type="ORF">BW730_02325</name>
</gene>
<feature type="transmembrane region" description="Helical" evidence="7">
    <location>
        <begin position="122"/>
        <end position="146"/>
    </location>
</feature>
<proteinExistence type="inferred from homology"/>
<dbReference type="OrthoDB" id="9799225at2"/>
<dbReference type="PANTHER" id="PTHR21716">
    <property type="entry name" value="TRANSMEMBRANE PROTEIN"/>
    <property type="match status" value="1"/>
</dbReference>
<dbReference type="KEGG" id="tes:BW730_02325"/>
<feature type="transmembrane region" description="Helical" evidence="7">
    <location>
        <begin position="256"/>
        <end position="289"/>
    </location>
</feature>
<dbReference type="RefSeq" id="WP_077684848.1">
    <property type="nucleotide sequence ID" value="NZ_CP019606.1"/>
</dbReference>
<feature type="transmembrane region" description="Helical" evidence="7">
    <location>
        <begin position="92"/>
        <end position="110"/>
    </location>
</feature>
<dbReference type="GO" id="GO:0055085">
    <property type="term" value="P:transmembrane transport"/>
    <property type="evidence" value="ECO:0007669"/>
    <property type="project" value="TreeGrafter"/>
</dbReference>
<reference evidence="9" key="1">
    <citation type="submission" date="2017-02" db="EMBL/GenBank/DDBJ databases">
        <title>Tessaracoccus aquaemaris sp. nov., isolated from the intestine of a Korean rockfish, Sebastes schlegelii, in a marine aquaculture pond.</title>
        <authorList>
            <person name="Tak E.J."/>
            <person name="Bae J.-W."/>
        </authorList>
    </citation>
    <scope>NUCLEOTIDE SEQUENCE [LARGE SCALE GENOMIC DNA]</scope>
    <source>
        <strain evidence="9">NSG39</strain>
    </source>
</reference>
<dbReference type="Proteomes" id="UP000188145">
    <property type="component" value="Chromosome"/>
</dbReference>
<feature type="transmembrane region" description="Helical" evidence="7">
    <location>
        <begin position="321"/>
        <end position="339"/>
    </location>
</feature>
<dbReference type="EMBL" id="CP019606">
    <property type="protein sequence ID" value="AQP46549.1"/>
    <property type="molecule type" value="Genomic_DNA"/>
</dbReference>
<dbReference type="InterPro" id="IPR002549">
    <property type="entry name" value="AI-2E-like"/>
</dbReference>
<comment type="subcellular location">
    <subcellularLocation>
        <location evidence="1">Membrane</location>
        <topology evidence="1">Multi-pass membrane protein</topology>
    </subcellularLocation>
</comment>
<evidence type="ECO:0000256" key="6">
    <source>
        <dbReference type="SAM" id="MobiDB-lite"/>
    </source>
</evidence>
<organism evidence="8 9">
    <name type="scientific">Tessaracoccus aquimaris</name>
    <dbReference type="NCBI Taxonomy" id="1332264"/>
    <lineage>
        <taxon>Bacteria</taxon>
        <taxon>Bacillati</taxon>
        <taxon>Actinomycetota</taxon>
        <taxon>Actinomycetes</taxon>
        <taxon>Propionibacteriales</taxon>
        <taxon>Propionibacteriaceae</taxon>
        <taxon>Tessaracoccus</taxon>
    </lineage>
</organism>
<dbReference type="GO" id="GO:0016020">
    <property type="term" value="C:membrane"/>
    <property type="evidence" value="ECO:0007669"/>
    <property type="project" value="UniProtKB-SubCell"/>
</dbReference>
<dbReference type="PANTHER" id="PTHR21716:SF64">
    <property type="entry name" value="AI-2 TRANSPORT PROTEIN TQSA"/>
    <property type="match status" value="1"/>
</dbReference>
<evidence type="ECO:0000256" key="7">
    <source>
        <dbReference type="SAM" id="Phobius"/>
    </source>
</evidence>
<feature type="compositionally biased region" description="Basic and acidic residues" evidence="6">
    <location>
        <begin position="1"/>
        <end position="15"/>
    </location>
</feature>
<dbReference type="Pfam" id="PF01594">
    <property type="entry name" value="AI-2E_transport"/>
    <property type="match status" value="1"/>
</dbReference>
<keyword evidence="9" id="KW-1185">Reference proteome</keyword>
<keyword evidence="5 7" id="KW-0472">Membrane</keyword>
<keyword evidence="3 7" id="KW-0812">Transmembrane</keyword>
<sequence length="408" mass="43343">MSQEHEEAPEVDRTTVESGQAPQRAEAATVAEPEEAPQSEAQPRAHRHDETPPQDVGAEGVLRPGLPRLGMVAVVVAAIAVSLWLLQSLSSTVAPMFLALNLLIAAYPIYTGLTRIKAPKILAAVVTMLAVFVLLMLGIGAIVWSVTQVVTVLTQYSDQFVSMYTSAIDWLAQFGLDQEGLLNSLKTISPSSVIDFAGGILSSTSAASGIVAVMVVGVVFMTMDIPSMQERLGITHRQHPGLTDSLSAVTSGVRRYWVVTTLFGLIVALINGGIIAVLGVSLPLVWIVLTFITNYIPNIGFVIGLVPPALLALVEKGPVTALMVVIAFSVVNFILQSLIQPKFTGDAVGITPVISFISLLVWAWVFGPLGALIALPATLTVKALLIDPDPKLRWVNAFISNDPKTAEG</sequence>
<accession>A0A1Q2CK92</accession>
<keyword evidence="4 7" id="KW-1133">Transmembrane helix</keyword>
<evidence type="ECO:0000313" key="8">
    <source>
        <dbReference type="EMBL" id="AQP46549.1"/>
    </source>
</evidence>